<gene>
    <name evidence="2" type="ORF">GCM10008905_08500</name>
</gene>
<protein>
    <recommendedName>
        <fullName evidence="4">DUF4358 domain-containing protein</fullName>
    </recommendedName>
</protein>
<evidence type="ECO:0000313" key="3">
    <source>
        <dbReference type="Proteomes" id="UP001500339"/>
    </source>
</evidence>
<keyword evidence="3" id="KW-1185">Reference proteome</keyword>
<feature type="signal peptide" evidence="1">
    <location>
        <begin position="1"/>
        <end position="21"/>
    </location>
</feature>
<name>A0ABN1IRN8_9CLOT</name>
<reference evidence="2 3" key="1">
    <citation type="journal article" date="2019" name="Int. J. Syst. Evol. Microbiol.">
        <title>The Global Catalogue of Microorganisms (GCM) 10K type strain sequencing project: providing services to taxonomists for standard genome sequencing and annotation.</title>
        <authorList>
            <consortium name="The Broad Institute Genomics Platform"/>
            <consortium name="The Broad Institute Genome Sequencing Center for Infectious Disease"/>
            <person name="Wu L."/>
            <person name="Ma J."/>
        </authorList>
    </citation>
    <scope>NUCLEOTIDE SEQUENCE [LARGE SCALE GENOMIC DNA]</scope>
    <source>
        <strain evidence="2 3">JCM 1405</strain>
    </source>
</reference>
<comment type="caution">
    <text evidence="2">The sequence shown here is derived from an EMBL/GenBank/DDBJ whole genome shotgun (WGS) entry which is preliminary data.</text>
</comment>
<evidence type="ECO:0008006" key="4">
    <source>
        <dbReference type="Google" id="ProtNLM"/>
    </source>
</evidence>
<dbReference type="RefSeq" id="WP_343767021.1">
    <property type="nucleotide sequence ID" value="NZ_BAAACF010000001.1"/>
</dbReference>
<accession>A0ABN1IRN8</accession>
<dbReference type="Proteomes" id="UP001500339">
    <property type="component" value="Unassembled WGS sequence"/>
</dbReference>
<evidence type="ECO:0000313" key="2">
    <source>
        <dbReference type="EMBL" id="GAA0719898.1"/>
    </source>
</evidence>
<sequence length="167" mass="18650">MKKLLTVLMALMMVLSLTACKASTSTSNKNSNLEGTLEEILEKIYETAKLDNDFNQYVKPRLQTEQITAEKTEYYLGKAGIEFETAIGSESMMRPSSYSLCLVKVKEGADIEKIKKDIKENVNPAKWICTGVDPENVIVDSIGDVIFLVMSDDYAKPLHDAFLALKK</sequence>
<organism evidence="2 3">
    <name type="scientific">Clostridium malenominatum</name>
    <dbReference type="NCBI Taxonomy" id="1539"/>
    <lineage>
        <taxon>Bacteria</taxon>
        <taxon>Bacillati</taxon>
        <taxon>Bacillota</taxon>
        <taxon>Clostridia</taxon>
        <taxon>Eubacteriales</taxon>
        <taxon>Clostridiaceae</taxon>
        <taxon>Clostridium</taxon>
    </lineage>
</organism>
<dbReference type="PROSITE" id="PS51257">
    <property type="entry name" value="PROKAR_LIPOPROTEIN"/>
    <property type="match status" value="1"/>
</dbReference>
<dbReference type="EMBL" id="BAAACF010000001">
    <property type="protein sequence ID" value="GAA0719898.1"/>
    <property type="molecule type" value="Genomic_DNA"/>
</dbReference>
<feature type="chain" id="PRO_5046725791" description="DUF4358 domain-containing protein" evidence="1">
    <location>
        <begin position="22"/>
        <end position="167"/>
    </location>
</feature>
<evidence type="ECO:0000256" key="1">
    <source>
        <dbReference type="SAM" id="SignalP"/>
    </source>
</evidence>
<proteinExistence type="predicted"/>
<keyword evidence="1" id="KW-0732">Signal</keyword>